<dbReference type="OrthoDB" id="9804614at2"/>
<dbReference type="EMBL" id="VOPL01000001">
    <property type="protein sequence ID" value="TXB70501.1"/>
    <property type="molecule type" value="Genomic_DNA"/>
</dbReference>
<dbReference type="RefSeq" id="WP_147095915.1">
    <property type="nucleotide sequence ID" value="NZ_JBHUFH010000002.1"/>
</dbReference>
<dbReference type="SUPFAM" id="SSF142906">
    <property type="entry name" value="YjbR-like"/>
    <property type="match status" value="1"/>
</dbReference>
<dbReference type="AlphaFoldDB" id="A0A5C6S7L6"/>
<protein>
    <submittedName>
        <fullName evidence="1">MmcQ/YjbR family DNA-binding protein</fullName>
    </submittedName>
</protein>
<keyword evidence="2" id="KW-1185">Reference proteome</keyword>
<organism evidence="1 2">
    <name type="scientific">Paracoccus aurantiacus</name>
    <dbReference type="NCBI Taxonomy" id="2599412"/>
    <lineage>
        <taxon>Bacteria</taxon>
        <taxon>Pseudomonadati</taxon>
        <taxon>Pseudomonadota</taxon>
        <taxon>Alphaproteobacteria</taxon>
        <taxon>Rhodobacterales</taxon>
        <taxon>Paracoccaceae</taxon>
        <taxon>Paracoccus</taxon>
    </lineage>
</organism>
<accession>A0A5C6S7L6</accession>
<evidence type="ECO:0000313" key="1">
    <source>
        <dbReference type="EMBL" id="TXB70501.1"/>
    </source>
</evidence>
<dbReference type="Gene3D" id="3.90.1150.30">
    <property type="match status" value="1"/>
</dbReference>
<name>A0A5C6S7L6_9RHOB</name>
<reference evidence="1 2" key="1">
    <citation type="submission" date="2019-08" db="EMBL/GenBank/DDBJ databases">
        <authorList>
            <person name="Ye J."/>
        </authorList>
    </citation>
    <scope>NUCLEOTIDE SEQUENCE [LARGE SCALE GENOMIC DNA]</scope>
    <source>
        <strain evidence="1 2">TK008</strain>
    </source>
</reference>
<comment type="caution">
    <text evidence="1">The sequence shown here is derived from an EMBL/GenBank/DDBJ whole genome shotgun (WGS) entry which is preliminary data.</text>
</comment>
<keyword evidence="1" id="KW-0238">DNA-binding</keyword>
<sequence length="117" mass="12702">MSRSRVNDIAAALPGAAHSDPWGGGHDCWKVGGKIFALIGASEDRVSVKCDSIETADMLIEAGIASKAPYMHRSWVSLACDAAEDELDHRIRQSYRIIRGTLPKKAQAELAEIDPTR</sequence>
<dbReference type="GO" id="GO:0003677">
    <property type="term" value="F:DNA binding"/>
    <property type="evidence" value="ECO:0007669"/>
    <property type="project" value="UniProtKB-KW"/>
</dbReference>
<dbReference type="Pfam" id="PF04237">
    <property type="entry name" value="YjbR"/>
    <property type="match status" value="1"/>
</dbReference>
<dbReference type="InterPro" id="IPR058532">
    <property type="entry name" value="YjbR/MT2646/Rv2570-like"/>
</dbReference>
<evidence type="ECO:0000313" key="2">
    <source>
        <dbReference type="Proteomes" id="UP000321562"/>
    </source>
</evidence>
<dbReference type="Proteomes" id="UP000321562">
    <property type="component" value="Unassembled WGS sequence"/>
</dbReference>
<dbReference type="InterPro" id="IPR038056">
    <property type="entry name" value="YjbR-like_sf"/>
</dbReference>
<gene>
    <name evidence="1" type="ORF">FQV27_01090</name>
</gene>
<proteinExistence type="predicted"/>